<dbReference type="PRINTS" id="PR00355">
    <property type="entry name" value="ADRENODOXIN"/>
</dbReference>
<dbReference type="GO" id="GO:0140647">
    <property type="term" value="P:P450-containing electron transport chain"/>
    <property type="evidence" value="ECO:0007669"/>
    <property type="project" value="InterPro"/>
</dbReference>
<keyword evidence="5" id="KW-0411">Iron-sulfur</keyword>
<dbReference type="PANTHER" id="PTHR23426">
    <property type="entry name" value="FERREDOXIN/ADRENODOXIN"/>
    <property type="match status" value="1"/>
</dbReference>
<keyword evidence="3" id="KW-0479">Metal-binding</keyword>
<keyword evidence="2" id="KW-0001">2Fe-2S</keyword>
<keyword evidence="4" id="KW-0408">Iron</keyword>
<comment type="cofactor">
    <cofactor evidence="6">
        <name>[2Fe-2S] cluster</name>
        <dbReference type="ChEBI" id="CHEBI:190135"/>
    </cofactor>
</comment>
<dbReference type="PROSITE" id="PS00814">
    <property type="entry name" value="ADX"/>
    <property type="match status" value="1"/>
</dbReference>
<protein>
    <submittedName>
        <fullName evidence="9">Ferredoxin, 2Fe-2S</fullName>
    </submittedName>
</protein>
<evidence type="ECO:0000256" key="2">
    <source>
        <dbReference type="ARBA" id="ARBA00022714"/>
    </source>
</evidence>
<organism evidence="9 10">
    <name type="scientific">Streptomyces mirabilis</name>
    <dbReference type="NCBI Taxonomy" id="68239"/>
    <lineage>
        <taxon>Bacteria</taxon>
        <taxon>Bacillati</taxon>
        <taxon>Actinomycetota</taxon>
        <taxon>Actinomycetes</taxon>
        <taxon>Kitasatosporales</taxon>
        <taxon>Streptomycetaceae</taxon>
        <taxon>Streptomyces</taxon>
    </lineage>
</organism>
<dbReference type="GO" id="GO:0009055">
    <property type="term" value="F:electron transfer activity"/>
    <property type="evidence" value="ECO:0007669"/>
    <property type="project" value="TreeGrafter"/>
</dbReference>
<dbReference type="RefSeq" id="WP_075033954.1">
    <property type="nucleotide sequence ID" value="NZ_FONR01000066.1"/>
</dbReference>
<evidence type="ECO:0000256" key="1">
    <source>
        <dbReference type="ARBA" id="ARBA00010914"/>
    </source>
</evidence>
<feature type="domain" description="2Fe-2S ferredoxin-type" evidence="8">
    <location>
        <begin position="9"/>
        <end position="89"/>
    </location>
</feature>
<feature type="region of interest" description="Disordered" evidence="7">
    <location>
        <begin position="99"/>
        <end position="136"/>
    </location>
</feature>
<evidence type="ECO:0000313" key="10">
    <source>
        <dbReference type="Proteomes" id="UP000181942"/>
    </source>
</evidence>
<dbReference type="AlphaFoldDB" id="A0A1I2YB85"/>
<evidence type="ECO:0000256" key="4">
    <source>
        <dbReference type="ARBA" id="ARBA00023004"/>
    </source>
</evidence>
<accession>A0A1I2YB85</accession>
<feature type="compositionally biased region" description="Low complexity" evidence="7">
    <location>
        <begin position="116"/>
        <end position="125"/>
    </location>
</feature>
<comment type="similarity">
    <text evidence="1">Belongs to the adrenodoxin/putidaredoxin family.</text>
</comment>
<dbReference type="EMBL" id="FONR01000066">
    <property type="protein sequence ID" value="SFH22943.1"/>
    <property type="molecule type" value="Genomic_DNA"/>
</dbReference>
<dbReference type="InterPro" id="IPR036010">
    <property type="entry name" value="2Fe-2S_ferredoxin-like_sf"/>
</dbReference>
<gene>
    <name evidence="9" type="ORF">SAMN02787118_1664</name>
</gene>
<dbReference type="InterPro" id="IPR018298">
    <property type="entry name" value="Adrenodoxin_Fe-S_BS"/>
</dbReference>
<dbReference type="CDD" id="cd00207">
    <property type="entry name" value="fer2"/>
    <property type="match status" value="1"/>
</dbReference>
<dbReference type="Gene3D" id="3.10.20.30">
    <property type="match status" value="1"/>
</dbReference>
<dbReference type="InterPro" id="IPR001041">
    <property type="entry name" value="2Fe-2S_ferredoxin-type"/>
</dbReference>
<evidence type="ECO:0000313" key="9">
    <source>
        <dbReference type="EMBL" id="SFH22943.1"/>
    </source>
</evidence>
<dbReference type="GO" id="GO:0005829">
    <property type="term" value="C:cytosol"/>
    <property type="evidence" value="ECO:0007669"/>
    <property type="project" value="TreeGrafter"/>
</dbReference>
<dbReference type="InterPro" id="IPR012675">
    <property type="entry name" value="Beta-grasp_dom_sf"/>
</dbReference>
<dbReference type="SUPFAM" id="SSF54292">
    <property type="entry name" value="2Fe-2S ferredoxin-like"/>
    <property type="match status" value="1"/>
</dbReference>
<evidence type="ECO:0000256" key="7">
    <source>
        <dbReference type="SAM" id="MobiDB-lite"/>
    </source>
</evidence>
<dbReference type="PANTHER" id="PTHR23426:SF65">
    <property type="entry name" value="FERREDOXIN-2, MITOCHONDRIAL"/>
    <property type="match status" value="1"/>
</dbReference>
<dbReference type="InterPro" id="IPR001055">
    <property type="entry name" value="Adrenodoxin-like"/>
</dbReference>
<evidence type="ECO:0000256" key="3">
    <source>
        <dbReference type="ARBA" id="ARBA00022723"/>
    </source>
</evidence>
<name>A0A1I2YB85_9ACTN</name>
<dbReference type="Pfam" id="PF00111">
    <property type="entry name" value="Fer2"/>
    <property type="match status" value="1"/>
</dbReference>
<dbReference type="GO" id="GO:0051537">
    <property type="term" value="F:2 iron, 2 sulfur cluster binding"/>
    <property type="evidence" value="ECO:0007669"/>
    <property type="project" value="UniProtKB-KW"/>
</dbReference>
<evidence type="ECO:0000256" key="5">
    <source>
        <dbReference type="ARBA" id="ARBA00023014"/>
    </source>
</evidence>
<sequence length="136" mass="14501">MPTLLFEQPDGSRSTLDVPEGTSVMQAAVAHGIVAECGGSAMCATCHVYTDPADADRLLPVSDDEDEMLDCTVAPRLDGSWLSCQVVVTGELDSLVVRLGRSNDEHHGHRRRRPGRSPGRGFPPAGGLPGPRGDRR</sequence>
<evidence type="ECO:0000259" key="8">
    <source>
        <dbReference type="Pfam" id="PF00111"/>
    </source>
</evidence>
<dbReference type="GO" id="GO:0046872">
    <property type="term" value="F:metal ion binding"/>
    <property type="evidence" value="ECO:0007669"/>
    <property type="project" value="UniProtKB-KW"/>
</dbReference>
<dbReference type="Proteomes" id="UP000181942">
    <property type="component" value="Unassembled WGS sequence"/>
</dbReference>
<reference evidence="9 10" key="1">
    <citation type="submission" date="2016-10" db="EMBL/GenBank/DDBJ databases">
        <authorList>
            <person name="de Groot N.N."/>
        </authorList>
    </citation>
    <scope>NUCLEOTIDE SEQUENCE [LARGE SCALE GENOMIC DNA]</scope>
    <source>
        <strain evidence="9 10">OK461</strain>
    </source>
</reference>
<dbReference type="OrthoDB" id="9799640at2"/>
<evidence type="ECO:0000256" key="6">
    <source>
        <dbReference type="ARBA" id="ARBA00034078"/>
    </source>
</evidence>
<proteinExistence type="inferred from homology"/>